<evidence type="ECO:0000313" key="13">
    <source>
        <dbReference type="EMBL" id="KAF8728815.1"/>
    </source>
</evidence>
<dbReference type="AlphaFoldDB" id="A0A835F5M4"/>
<dbReference type="GO" id="GO:0015293">
    <property type="term" value="F:symporter activity"/>
    <property type="evidence" value="ECO:0007669"/>
    <property type="project" value="UniProtKB-KW"/>
</dbReference>
<name>A0A835F5M4_9POAL</name>
<dbReference type="PANTHER" id="PTHR45826">
    <property type="entry name" value="POLYAMINE TRANSPORTER PUT1"/>
    <property type="match status" value="1"/>
</dbReference>
<comment type="subcellular location">
    <subcellularLocation>
        <location evidence="1">Cell membrane</location>
        <topology evidence="1">Multi-pass membrane protein</topology>
    </subcellularLocation>
</comment>
<feature type="transmembrane region" description="Helical" evidence="12">
    <location>
        <begin position="89"/>
        <end position="108"/>
    </location>
</feature>
<feature type="transmembrane region" description="Helical" evidence="12">
    <location>
        <begin position="384"/>
        <end position="403"/>
    </location>
</feature>
<feature type="transmembrane region" description="Helical" evidence="12">
    <location>
        <begin position="190"/>
        <end position="207"/>
    </location>
</feature>
<evidence type="ECO:0000313" key="14">
    <source>
        <dbReference type="Proteomes" id="UP000636709"/>
    </source>
</evidence>
<feature type="compositionally biased region" description="Low complexity" evidence="11">
    <location>
        <begin position="16"/>
        <end position="42"/>
    </location>
</feature>
<feature type="region of interest" description="Disordered" evidence="11">
    <location>
        <begin position="1"/>
        <end position="58"/>
    </location>
</feature>
<dbReference type="EMBL" id="JACEFO010001626">
    <property type="protein sequence ID" value="KAF8728815.1"/>
    <property type="molecule type" value="Genomic_DNA"/>
</dbReference>
<dbReference type="PIRSF" id="PIRSF006060">
    <property type="entry name" value="AA_transporter"/>
    <property type="match status" value="1"/>
</dbReference>
<keyword evidence="14" id="KW-1185">Reference proteome</keyword>
<evidence type="ECO:0000256" key="5">
    <source>
        <dbReference type="ARBA" id="ARBA00022847"/>
    </source>
</evidence>
<keyword evidence="2" id="KW-0813">Transport</keyword>
<evidence type="ECO:0000256" key="12">
    <source>
        <dbReference type="SAM" id="Phobius"/>
    </source>
</evidence>
<dbReference type="PANTHER" id="PTHR45826:SF22">
    <property type="entry name" value="EXPRESSED PROTEIN"/>
    <property type="match status" value="1"/>
</dbReference>
<evidence type="ECO:0000256" key="1">
    <source>
        <dbReference type="ARBA" id="ARBA00004651"/>
    </source>
</evidence>
<dbReference type="InterPro" id="IPR002293">
    <property type="entry name" value="AA/rel_permease1"/>
</dbReference>
<comment type="similarity">
    <text evidence="8">Belongs to the amino acid-polyamine-organocation (APC) superfamily. Polyamine:cation symporter (PHS) (TC 2.A.3.12) family.</text>
</comment>
<feature type="transmembrane region" description="Helical" evidence="12">
    <location>
        <begin position="287"/>
        <end position="309"/>
    </location>
</feature>
<evidence type="ECO:0000256" key="4">
    <source>
        <dbReference type="ARBA" id="ARBA00022692"/>
    </source>
</evidence>
<feature type="transmembrane region" description="Helical" evidence="12">
    <location>
        <begin position="409"/>
        <end position="429"/>
    </location>
</feature>
<dbReference type="GO" id="GO:0005886">
    <property type="term" value="C:plasma membrane"/>
    <property type="evidence" value="ECO:0007669"/>
    <property type="project" value="UniProtKB-SubCell"/>
</dbReference>
<evidence type="ECO:0000256" key="11">
    <source>
        <dbReference type="SAM" id="MobiDB-lite"/>
    </source>
</evidence>
<keyword evidence="3" id="KW-1003">Cell membrane</keyword>
<keyword evidence="4 12" id="KW-0812">Transmembrane</keyword>
<dbReference type="InterPro" id="IPR044566">
    <property type="entry name" value="RMV1-like"/>
</dbReference>
<keyword evidence="7 12" id="KW-0472">Membrane</keyword>
<evidence type="ECO:0000256" key="9">
    <source>
        <dbReference type="ARBA" id="ARBA00074311"/>
    </source>
</evidence>
<comment type="caution">
    <text evidence="13">The sequence shown here is derived from an EMBL/GenBank/DDBJ whole genome shotgun (WGS) entry which is preliminary data.</text>
</comment>
<dbReference type="FunFam" id="1.20.1740.10:FF:000041">
    <property type="entry name" value="Amino acid permease, putative"/>
    <property type="match status" value="1"/>
</dbReference>
<reference evidence="13" key="1">
    <citation type="submission" date="2020-07" db="EMBL/GenBank/DDBJ databases">
        <title>Genome sequence and genetic diversity analysis of an under-domesticated orphan crop, white fonio (Digitaria exilis).</title>
        <authorList>
            <person name="Bennetzen J.L."/>
            <person name="Chen S."/>
            <person name="Ma X."/>
            <person name="Wang X."/>
            <person name="Yssel A.E.J."/>
            <person name="Chaluvadi S.R."/>
            <person name="Johnson M."/>
            <person name="Gangashetty P."/>
            <person name="Hamidou F."/>
            <person name="Sanogo M.D."/>
            <person name="Zwaenepoel A."/>
            <person name="Wallace J."/>
            <person name="Van De Peer Y."/>
            <person name="Van Deynze A."/>
        </authorList>
    </citation>
    <scope>NUCLEOTIDE SEQUENCE</scope>
    <source>
        <tissue evidence="13">Leaves</tissue>
    </source>
</reference>
<dbReference type="GO" id="GO:0015203">
    <property type="term" value="F:polyamine transmembrane transporter activity"/>
    <property type="evidence" value="ECO:0007669"/>
    <property type="project" value="UniProtKB-ARBA"/>
</dbReference>
<keyword evidence="6 12" id="KW-1133">Transmembrane helix</keyword>
<evidence type="ECO:0000256" key="6">
    <source>
        <dbReference type="ARBA" id="ARBA00022989"/>
    </source>
</evidence>
<protein>
    <recommendedName>
        <fullName evidence="9">Polyamine transporter PUT1</fullName>
    </recommendedName>
    <alternativeName>
        <fullName evidence="10">Polyamine uptake transporter 1</fullName>
    </alternativeName>
</protein>
<dbReference type="Pfam" id="PF13520">
    <property type="entry name" value="AA_permease_2"/>
    <property type="match status" value="1"/>
</dbReference>
<feature type="compositionally biased region" description="Polar residues" evidence="11">
    <location>
        <begin position="1"/>
        <end position="15"/>
    </location>
</feature>
<evidence type="ECO:0000256" key="3">
    <source>
        <dbReference type="ARBA" id="ARBA00022475"/>
    </source>
</evidence>
<sequence>MNQQEIQTSKQLSQRQQQQELPPAPEAAGAAVQEHTSQDQQVQGGGDGAAGGHHHHRGSSKKLTLLPLVFLIYFEVAGGPYGAEQAIRAAGPLFTLVGFLVFPFAWGVPESLVTAELSAALPGNGGFVRWADRAFGPLAGSLLGTWKYLSCVINIAAYPALVADYLGRAAIPSVAGAAIPSVAGAGKARTATVVAMTVLLSLVNYAGLSIVGWGAVALGLVSLAPFVLMTGIAAPKVRPWRWKVEVEGRRKDWRLFLNTLFWNLNYWDSASTMAGEVERPERTFPRALAVAVVLIAASYLLPLMAATGATDAPPEAWTNGYLADAAGIIGGSWLKYWIEAGAVLSSIGMFEAQLSSGAFQLLGMADLGLLPSVFARRATRFRTPWVAIAASSAVALAVSFLGFDDVVATANFLYSLGTLLEFAAFLCLRARQPDLKRPYRVPLPLPALVAMCAVPSVFLAYVCAVAGWRVFALAGALTALGVGLHGAMKLCRSKDWLRFNTAVVAAAEDHRADASDGDRV</sequence>
<feature type="transmembrane region" description="Helical" evidence="12">
    <location>
        <begin position="441"/>
        <end position="462"/>
    </location>
</feature>
<evidence type="ECO:0000256" key="8">
    <source>
        <dbReference type="ARBA" id="ARBA00024041"/>
    </source>
</evidence>
<organism evidence="13 14">
    <name type="scientific">Digitaria exilis</name>
    <dbReference type="NCBI Taxonomy" id="1010633"/>
    <lineage>
        <taxon>Eukaryota</taxon>
        <taxon>Viridiplantae</taxon>
        <taxon>Streptophyta</taxon>
        <taxon>Embryophyta</taxon>
        <taxon>Tracheophyta</taxon>
        <taxon>Spermatophyta</taxon>
        <taxon>Magnoliopsida</taxon>
        <taxon>Liliopsida</taxon>
        <taxon>Poales</taxon>
        <taxon>Poaceae</taxon>
        <taxon>PACMAD clade</taxon>
        <taxon>Panicoideae</taxon>
        <taxon>Panicodae</taxon>
        <taxon>Paniceae</taxon>
        <taxon>Anthephorinae</taxon>
        <taxon>Digitaria</taxon>
    </lineage>
</organism>
<proteinExistence type="inferred from homology"/>
<evidence type="ECO:0000256" key="10">
    <source>
        <dbReference type="ARBA" id="ARBA00080801"/>
    </source>
</evidence>
<feature type="transmembrane region" description="Helical" evidence="12">
    <location>
        <begin position="468"/>
        <end position="488"/>
    </location>
</feature>
<dbReference type="Gene3D" id="1.20.1740.10">
    <property type="entry name" value="Amino acid/polyamine transporter I"/>
    <property type="match status" value="1"/>
</dbReference>
<feature type="transmembrane region" description="Helical" evidence="12">
    <location>
        <begin position="63"/>
        <end position="83"/>
    </location>
</feature>
<evidence type="ECO:0000256" key="7">
    <source>
        <dbReference type="ARBA" id="ARBA00023136"/>
    </source>
</evidence>
<accession>A0A835F5M4</accession>
<evidence type="ECO:0000256" key="2">
    <source>
        <dbReference type="ARBA" id="ARBA00022448"/>
    </source>
</evidence>
<gene>
    <name evidence="13" type="ORF">HU200_018097</name>
</gene>
<dbReference type="OrthoDB" id="5982228at2759"/>
<feature type="transmembrane region" description="Helical" evidence="12">
    <location>
        <begin position="321"/>
        <end position="338"/>
    </location>
</feature>
<keyword evidence="5" id="KW-0769">Symport</keyword>
<dbReference type="Proteomes" id="UP000636709">
    <property type="component" value="Unassembled WGS sequence"/>
</dbReference>
<feature type="transmembrane region" description="Helical" evidence="12">
    <location>
        <begin position="213"/>
        <end position="234"/>
    </location>
</feature>
<dbReference type="Gramene" id="Dexi9B01G0033090.1">
    <property type="protein sequence ID" value="Dexi9B01G0033090.1:cds"/>
    <property type="gene ID" value="Dexi9B01G0033090"/>
</dbReference>